<dbReference type="Proteomes" id="UP000437446">
    <property type="component" value="Unassembled WGS sequence"/>
</dbReference>
<evidence type="ECO:0000313" key="3">
    <source>
        <dbReference type="Proteomes" id="UP000437446"/>
    </source>
</evidence>
<organism evidence="2 3">
    <name type="scientific">Parabacteroides merdae</name>
    <dbReference type="NCBI Taxonomy" id="46503"/>
    <lineage>
        <taxon>Bacteria</taxon>
        <taxon>Pseudomonadati</taxon>
        <taxon>Bacteroidota</taxon>
        <taxon>Bacteroidia</taxon>
        <taxon>Bacteroidales</taxon>
        <taxon>Tannerellaceae</taxon>
        <taxon>Parabacteroides</taxon>
    </lineage>
</organism>
<dbReference type="PANTHER" id="PTHR45947">
    <property type="entry name" value="SULFOQUINOVOSYL TRANSFERASE SQD2"/>
    <property type="match status" value="1"/>
</dbReference>
<feature type="domain" description="Glycosyl transferase family 1" evidence="1">
    <location>
        <begin position="245"/>
        <end position="392"/>
    </location>
</feature>
<dbReference type="CDD" id="cd03801">
    <property type="entry name" value="GT4_PimA-like"/>
    <property type="match status" value="1"/>
</dbReference>
<evidence type="ECO:0000313" key="2">
    <source>
        <dbReference type="EMBL" id="MTU28598.1"/>
    </source>
</evidence>
<keyword evidence="2" id="KW-0808">Transferase</keyword>
<dbReference type="RefSeq" id="WP_122299469.1">
    <property type="nucleotide sequence ID" value="NZ_JAASIN010000017.1"/>
</dbReference>
<reference evidence="2 3" key="1">
    <citation type="journal article" date="2019" name="Nat. Med.">
        <title>A library of human gut bacterial isolates paired with longitudinal multiomics data enables mechanistic microbiome research.</title>
        <authorList>
            <person name="Poyet M."/>
            <person name="Groussin M."/>
            <person name="Gibbons S.M."/>
            <person name="Avila-Pacheco J."/>
            <person name="Jiang X."/>
            <person name="Kearney S.M."/>
            <person name="Perrotta A.R."/>
            <person name="Berdy B."/>
            <person name="Zhao S."/>
            <person name="Lieberman T.D."/>
            <person name="Swanson P.K."/>
            <person name="Smith M."/>
            <person name="Roesemann S."/>
            <person name="Alexander J.E."/>
            <person name="Rich S.A."/>
            <person name="Livny J."/>
            <person name="Vlamakis H."/>
            <person name="Clish C."/>
            <person name="Bullock K."/>
            <person name="Deik A."/>
            <person name="Scott J."/>
            <person name="Pierce K.A."/>
            <person name="Xavier R.J."/>
            <person name="Alm E.J."/>
        </authorList>
    </citation>
    <scope>NUCLEOTIDE SEQUENCE [LARGE SCALE GENOMIC DNA]</scope>
    <source>
        <strain evidence="2 3">BIOML-A25</strain>
    </source>
</reference>
<protein>
    <submittedName>
        <fullName evidence="2">Glycosyltransferase</fullName>
    </submittedName>
</protein>
<dbReference type="PANTHER" id="PTHR45947:SF3">
    <property type="entry name" value="SULFOQUINOVOSYL TRANSFERASE SQD2"/>
    <property type="match status" value="1"/>
</dbReference>
<gene>
    <name evidence="2" type="ORF">GMD66_05090</name>
</gene>
<dbReference type="InterPro" id="IPR001296">
    <property type="entry name" value="Glyco_trans_1"/>
</dbReference>
<dbReference type="InterPro" id="IPR050194">
    <property type="entry name" value="Glycosyltransferase_grp1"/>
</dbReference>
<accession>A0A7K1HBY7</accession>
<dbReference type="Gene3D" id="3.40.50.2000">
    <property type="entry name" value="Glycogen Phosphorylase B"/>
    <property type="match status" value="2"/>
</dbReference>
<dbReference type="EMBL" id="WNCR01000002">
    <property type="protein sequence ID" value="MTU28598.1"/>
    <property type="molecule type" value="Genomic_DNA"/>
</dbReference>
<dbReference type="Pfam" id="PF00534">
    <property type="entry name" value="Glycos_transf_1"/>
    <property type="match status" value="1"/>
</dbReference>
<name>A0A7K1HBY7_9BACT</name>
<dbReference type="SUPFAM" id="SSF53756">
    <property type="entry name" value="UDP-Glycosyltransferase/glycogen phosphorylase"/>
    <property type="match status" value="1"/>
</dbReference>
<comment type="caution">
    <text evidence="2">The sequence shown here is derived from an EMBL/GenBank/DDBJ whole genome shotgun (WGS) entry which is preliminary data.</text>
</comment>
<dbReference type="AlphaFoldDB" id="A0A7K1HBY7"/>
<evidence type="ECO:0000259" key="1">
    <source>
        <dbReference type="Pfam" id="PF00534"/>
    </source>
</evidence>
<dbReference type="GO" id="GO:0016757">
    <property type="term" value="F:glycosyltransferase activity"/>
    <property type="evidence" value="ECO:0007669"/>
    <property type="project" value="InterPro"/>
</dbReference>
<sequence>MCNPTVIVAHPGRQHSFRVAKALKEGGLLFRYVTTVYNKDDSLLMRFVKLFLNKDSFQRASKRKCPGLDDNDVIQFCELEGILLLALQRIDFTRILSNKVQRYVTNKFQRKLANYVIRNPQIEAVISYDTNSSVLFSILKDKVPHVKLIMDNAHPNRHYLYHSYHENWGCVGDFSKTLEACGYLMDSQNAEVYGEEARKADYHIVASSYSTQALVFDNISQNRIFKVPYGVDDNRFLKSNRSYSQEKLQVLFVGEVNQRKGIRQVLEAAKVINSDKVVFNIVGLGKEYCSELYSEYESYVHFLGRVPYEELLHQFSSSHIFLFPTMGEGFGLVLLEAMASGLPVITTENCGGKDIVVNEQNGFIIPVGDTKSIIDKVNWALTHPIQLQEMSIEAVNTARNYTWPAYEDGVRSAISQILKG</sequence>
<proteinExistence type="predicted"/>